<dbReference type="GO" id="GO:0046872">
    <property type="term" value="F:metal ion binding"/>
    <property type="evidence" value="ECO:0007669"/>
    <property type="project" value="UniProtKB-KW"/>
</dbReference>
<dbReference type="InterPro" id="IPR002698">
    <property type="entry name" value="FTHF_cligase"/>
</dbReference>
<dbReference type="EMBL" id="GANO01002057">
    <property type="protein sequence ID" value="JAB57814.1"/>
    <property type="molecule type" value="mRNA"/>
</dbReference>
<dbReference type="GO" id="GO:0005524">
    <property type="term" value="F:ATP binding"/>
    <property type="evidence" value="ECO:0007669"/>
    <property type="project" value="UniProtKB-KW"/>
</dbReference>
<accession>U5EYE0</accession>
<dbReference type="Pfam" id="PF01812">
    <property type="entry name" value="5-FTHF_cyc-lig"/>
    <property type="match status" value="1"/>
</dbReference>
<dbReference type="GO" id="GO:0009396">
    <property type="term" value="P:folic acid-containing compound biosynthetic process"/>
    <property type="evidence" value="ECO:0007669"/>
    <property type="project" value="TreeGrafter"/>
</dbReference>
<dbReference type="AlphaFoldDB" id="U5EYE0"/>
<dbReference type="PANTHER" id="PTHR23407:SF1">
    <property type="entry name" value="5-FORMYLTETRAHYDROFOLATE CYCLO-LIGASE"/>
    <property type="match status" value="1"/>
</dbReference>
<dbReference type="InterPro" id="IPR024185">
    <property type="entry name" value="FTHF_cligase-like_sf"/>
</dbReference>
<feature type="binding site" evidence="6">
    <location>
        <position position="60"/>
    </location>
    <ligand>
        <name>substrate</name>
    </ligand>
</feature>
<feature type="binding site" evidence="6">
    <location>
        <begin position="143"/>
        <end position="151"/>
    </location>
    <ligand>
        <name>ATP</name>
        <dbReference type="ChEBI" id="CHEBI:30616"/>
    </ligand>
</feature>
<dbReference type="GO" id="GO:0035999">
    <property type="term" value="P:tetrahydrofolate interconversion"/>
    <property type="evidence" value="ECO:0007669"/>
    <property type="project" value="TreeGrafter"/>
</dbReference>
<keyword evidence="7" id="KW-0460">Magnesium</keyword>
<proteinExistence type="evidence at transcript level"/>
<dbReference type="SUPFAM" id="SSF100950">
    <property type="entry name" value="NagB/RpiA/CoA transferase-like"/>
    <property type="match status" value="1"/>
</dbReference>
<dbReference type="EC" id="6.3.3.2" evidence="5 7"/>
<evidence type="ECO:0000313" key="8">
    <source>
        <dbReference type="EMBL" id="JAB57814.1"/>
    </source>
</evidence>
<dbReference type="GO" id="GO:0005739">
    <property type="term" value="C:mitochondrion"/>
    <property type="evidence" value="ECO:0007669"/>
    <property type="project" value="TreeGrafter"/>
</dbReference>
<dbReference type="GO" id="GO:0030272">
    <property type="term" value="F:5-formyltetrahydrofolate cyclo-ligase activity"/>
    <property type="evidence" value="ECO:0007669"/>
    <property type="project" value="UniProtKB-EC"/>
</dbReference>
<keyword evidence="3 6" id="KW-0067">ATP-binding</keyword>
<dbReference type="InterPro" id="IPR037171">
    <property type="entry name" value="NagB/RpiA_transferase-like"/>
</dbReference>
<comment type="catalytic activity">
    <reaction evidence="4 7">
        <text>(6S)-5-formyl-5,6,7,8-tetrahydrofolate + ATP = (6R)-5,10-methenyltetrahydrofolate + ADP + phosphate</text>
        <dbReference type="Rhea" id="RHEA:10488"/>
        <dbReference type="ChEBI" id="CHEBI:30616"/>
        <dbReference type="ChEBI" id="CHEBI:43474"/>
        <dbReference type="ChEBI" id="CHEBI:57455"/>
        <dbReference type="ChEBI" id="CHEBI:57457"/>
        <dbReference type="ChEBI" id="CHEBI:456216"/>
        <dbReference type="EC" id="6.3.3.2"/>
    </reaction>
</comment>
<comment type="similarity">
    <text evidence="1 7">Belongs to the 5-formyltetrahydrofolate cyclo-ligase family.</text>
</comment>
<name>U5EYE0_9DIPT</name>
<organism evidence="8">
    <name type="scientific">Corethrella appendiculata</name>
    <dbReference type="NCBI Taxonomy" id="1370023"/>
    <lineage>
        <taxon>Eukaryota</taxon>
        <taxon>Metazoa</taxon>
        <taxon>Ecdysozoa</taxon>
        <taxon>Arthropoda</taxon>
        <taxon>Hexapoda</taxon>
        <taxon>Insecta</taxon>
        <taxon>Pterygota</taxon>
        <taxon>Neoptera</taxon>
        <taxon>Endopterygota</taxon>
        <taxon>Diptera</taxon>
        <taxon>Nematocera</taxon>
        <taxon>Culicoidea</taxon>
        <taxon>Chaoboridae</taxon>
        <taxon>Corethrella</taxon>
    </lineage>
</organism>
<dbReference type="PIRSF" id="PIRSF006806">
    <property type="entry name" value="FTHF_cligase"/>
    <property type="match status" value="1"/>
</dbReference>
<keyword evidence="2 6" id="KW-0547">Nucleotide-binding</keyword>
<dbReference type="NCBIfam" id="TIGR02727">
    <property type="entry name" value="MTHFS_bact"/>
    <property type="match status" value="1"/>
</dbReference>
<evidence type="ECO:0000256" key="3">
    <source>
        <dbReference type="ARBA" id="ARBA00022840"/>
    </source>
</evidence>
<feature type="binding site" evidence="6">
    <location>
        <position position="55"/>
    </location>
    <ligand>
        <name>substrate</name>
    </ligand>
</feature>
<dbReference type="PANTHER" id="PTHR23407">
    <property type="entry name" value="ATPASE INHIBITOR/5-FORMYLTETRAHYDROFOLATE CYCLO-LIGASE"/>
    <property type="match status" value="1"/>
</dbReference>
<evidence type="ECO:0000256" key="7">
    <source>
        <dbReference type="RuleBase" id="RU361279"/>
    </source>
</evidence>
<evidence type="ECO:0000256" key="4">
    <source>
        <dbReference type="ARBA" id="ARBA00036539"/>
    </source>
</evidence>
<reference evidence="8" key="1">
    <citation type="journal article" date="2014" name="Insect Biochem. Mol. Biol.">
        <title>An insight into the sialome of the frog biting fly, Corethrella appendiculata.</title>
        <authorList>
            <person name="Ribeiro J.M.C."/>
            <person name="Chagas A.C."/>
            <person name="Pham V.M."/>
            <person name="Lounibos L.P."/>
            <person name="Calvo E."/>
        </authorList>
    </citation>
    <scope>NUCLEOTIDE SEQUENCE</scope>
    <source>
        <tissue evidence="8">Salivary glands</tissue>
    </source>
</reference>
<protein>
    <recommendedName>
        <fullName evidence="5 7">5-formyltetrahydrofolate cyclo-ligase</fullName>
        <ecNumber evidence="5 7">6.3.3.2</ecNumber>
    </recommendedName>
</protein>
<comment type="cofactor">
    <cofactor evidence="7">
        <name>Mg(2+)</name>
        <dbReference type="ChEBI" id="CHEBI:18420"/>
    </cofactor>
</comment>
<feature type="binding site" evidence="6">
    <location>
        <begin position="9"/>
        <end position="13"/>
    </location>
    <ligand>
        <name>ATP</name>
        <dbReference type="ChEBI" id="CHEBI:30616"/>
    </ligand>
</feature>
<dbReference type="FunFam" id="3.40.50.10420:FF:000007">
    <property type="entry name" value="5-formyltetrahydrofolate cyclo-ligase"/>
    <property type="match status" value="1"/>
</dbReference>
<evidence type="ECO:0000256" key="5">
    <source>
        <dbReference type="ARBA" id="ARBA00038966"/>
    </source>
</evidence>
<keyword evidence="7" id="KW-0479">Metal-binding</keyword>
<evidence type="ECO:0000256" key="1">
    <source>
        <dbReference type="ARBA" id="ARBA00010638"/>
    </source>
</evidence>
<dbReference type="Gene3D" id="3.40.50.10420">
    <property type="entry name" value="NagB/RpiA/CoA transferase-like"/>
    <property type="match status" value="1"/>
</dbReference>
<evidence type="ECO:0000256" key="2">
    <source>
        <dbReference type="ARBA" id="ARBA00022741"/>
    </source>
</evidence>
<evidence type="ECO:0000256" key="6">
    <source>
        <dbReference type="PIRSR" id="PIRSR006806-1"/>
    </source>
</evidence>
<sequence length="200" mass="23154">MSSMQNPAKIALRSRIKKILAQMTVENRQRQSQSIREKLFENSYYKSANRVSLYLSTTNEVDTTLILKDLFARKKQVFVPTYTSNTMQMVKLNDFEDYLNLPLTKWNIRQPNPNDSNRENCLETDGLNLILLPGVAFTLNGSRCGHGMGYYDKFLKNYFEKFPQKQTKLIGVGFKEQILDESLLPLDPHDYPLDEVITSD</sequence>
<keyword evidence="8" id="KW-0436">Ligase</keyword>